<dbReference type="OrthoDB" id="7063662at2"/>
<keyword evidence="1" id="KW-0732">Signal</keyword>
<organism evidence="2 3">
    <name type="scientific">Ectothiorhodospira marina</name>
    <dbReference type="NCBI Taxonomy" id="1396821"/>
    <lineage>
        <taxon>Bacteria</taxon>
        <taxon>Pseudomonadati</taxon>
        <taxon>Pseudomonadota</taxon>
        <taxon>Gammaproteobacteria</taxon>
        <taxon>Chromatiales</taxon>
        <taxon>Ectothiorhodospiraceae</taxon>
        <taxon>Ectothiorhodospira</taxon>
    </lineage>
</organism>
<accession>A0A1H7F5F3</accession>
<dbReference type="Proteomes" id="UP000199256">
    <property type="component" value="Unassembled WGS sequence"/>
</dbReference>
<reference evidence="3" key="1">
    <citation type="submission" date="2016-10" db="EMBL/GenBank/DDBJ databases">
        <authorList>
            <person name="Varghese N."/>
            <person name="Submissions S."/>
        </authorList>
    </citation>
    <scope>NUCLEOTIDE SEQUENCE [LARGE SCALE GENOMIC DNA]</scope>
    <source>
        <strain evidence="3">DSM 241</strain>
    </source>
</reference>
<name>A0A1H7F5F3_9GAMM</name>
<evidence type="ECO:0000256" key="1">
    <source>
        <dbReference type="SAM" id="SignalP"/>
    </source>
</evidence>
<keyword evidence="3" id="KW-1185">Reference proteome</keyword>
<gene>
    <name evidence="2" type="ORF">SAMN05444515_101115</name>
</gene>
<sequence>MSRVSASCTGLVLALCLVPAASADILMLPSGDPQVVEKPEQPVRGMHQRTVVQRFGEPLSRHPTVGEPPITRWDYEGFSVIFEGRHVIHTVVDAKRVALPRR</sequence>
<dbReference type="EMBL" id="FOAA01000001">
    <property type="protein sequence ID" value="SEK21064.1"/>
    <property type="molecule type" value="Genomic_DNA"/>
</dbReference>
<dbReference type="STRING" id="1396821.SAMN05444515_101115"/>
<evidence type="ECO:0000313" key="2">
    <source>
        <dbReference type="EMBL" id="SEK21064.1"/>
    </source>
</evidence>
<dbReference type="AlphaFoldDB" id="A0A1H7F5F3"/>
<feature type="chain" id="PRO_5011639739" description="Phosphodiesterase" evidence="1">
    <location>
        <begin position="24"/>
        <end position="102"/>
    </location>
</feature>
<evidence type="ECO:0000313" key="3">
    <source>
        <dbReference type="Proteomes" id="UP000199256"/>
    </source>
</evidence>
<evidence type="ECO:0008006" key="4">
    <source>
        <dbReference type="Google" id="ProtNLM"/>
    </source>
</evidence>
<protein>
    <recommendedName>
        <fullName evidence="4">Phosphodiesterase</fullName>
    </recommendedName>
</protein>
<dbReference type="RefSeq" id="WP_090249559.1">
    <property type="nucleotide sequence ID" value="NZ_FOAA01000001.1"/>
</dbReference>
<proteinExistence type="predicted"/>
<feature type="signal peptide" evidence="1">
    <location>
        <begin position="1"/>
        <end position="23"/>
    </location>
</feature>